<dbReference type="STRING" id="2025994.A0A2T3AG15"/>
<evidence type="ECO:0000259" key="2">
    <source>
        <dbReference type="Pfam" id="PF00149"/>
    </source>
</evidence>
<evidence type="ECO:0000256" key="1">
    <source>
        <dbReference type="SAM" id="Phobius"/>
    </source>
</evidence>
<dbReference type="GO" id="GO:0004721">
    <property type="term" value="F:phosphoprotein phosphatase activity"/>
    <property type="evidence" value="ECO:0007669"/>
    <property type="project" value="TreeGrafter"/>
</dbReference>
<dbReference type="InterPro" id="IPR029052">
    <property type="entry name" value="Metallo-depent_PP-like"/>
</dbReference>
<organism evidence="3 4">
    <name type="scientific">Coniella lustricola</name>
    <dbReference type="NCBI Taxonomy" id="2025994"/>
    <lineage>
        <taxon>Eukaryota</taxon>
        <taxon>Fungi</taxon>
        <taxon>Dikarya</taxon>
        <taxon>Ascomycota</taxon>
        <taxon>Pezizomycotina</taxon>
        <taxon>Sordariomycetes</taxon>
        <taxon>Sordariomycetidae</taxon>
        <taxon>Diaporthales</taxon>
        <taxon>Schizoparmaceae</taxon>
        <taxon>Coniella</taxon>
    </lineage>
</organism>
<dbReference type="InParanoid" id="A0A2T3AG15"/>
<reference evidence="3 4" key="1">
    <citation type="journal article" date="2018" name="Mycol. Prog.">
        <title>Coniella lustricola, a new species from submerged detritus.</title>
        <authorList>
            <person name="Raudabaugh D.B."/>
            <person name="Iturriaga T."/>
            <person name="Carver A."/>
            <person name="Mondo S."/>
            <person name="Pangilinan J."/>
            <person name="Lipzen A."/>
            <person name="He G."/>
            <person name="Amirebrahimi M."/>
            <person name="Grigoriev I.V."/>
            <person name="Miller A.N."/>
        </authorList>
    </citation>
    <scope>NUCLEOTIDE SEQUENCE [LARGE SCALE GENOMIC DNA]</scope>
    <source>
        <strain evidence="3 4">B22-T-1</strain>
    </source>
</reference>
<dbReference type="OrthoDB" id="783096at2759"/>
<sequence>MTRRIVRTIVQASALAIFTFIVVFFLDRNFRVLPSAIHEYMPQHHAGLIVTDISIKQCSSLNVFSSCRLDPDTWHRIEKDLYLGRTLVTSAYVHVKRKKEEELTLEDKVVIDVKVGRLDPGTGVKGEADERWEARDAGLWIKRSAKKMAIDSKQTITAVDVLFGDDAVEARDGWEMPEKGTPLMLDAGAHVPLAHITVRRGSQLEPHKPELKIKDNGKFKILQVSDMHLSTGVGICRDEMPEHPEGEKCEADPRTLDFITRIMEDEQPDLIVLGGDQINGDTAPDAQSAIFKYAQLFIKHKIPYISIFGNHDDEKAAGKSLSRANQMALVETLPYSLSKSGPDDIDGVGNYYIEILAKGGSKHSAVTVYMLDTHSYSPDERHYKGYDWVKKNQIDWFRQTAQGMKKKHKEYTHIHLDIAFIHIPLPEYRAEDQVIVGEWREGVTAPTYNSGFRDALVEQGVVMVSCGHDHANEYCALSTDESQKPALWMCYAGGSGFGGYGGYGGFHRKVRLFDIDTNEGRITTWKRVEWGETKQRIDEQIIVDAGKPIAPMQG</sequence>
<protein>
    <submittedName>
        <fullName evidence="3">Calcineurin-like phosphoesterase</fullName>
    </submittedName>
</protein>
<evidence type="ECO:0000313" key="4">
    <source>
        <dbReference type="Proteomes" id="UP000241462"/>
    </source>
</evidence>
<keyword evidence="1" id="KW-0472">Membrane</keyword>
<dbReference type="InterPro" id="IPR004843">
    <property type="entry name" value="Calcineurin-like_PHP"/>
</dbReference>
<dbReference type="Proteomes" id="UP000241462">
    <property type="component" value="Unassembled WGS sequence"/>
</dbReference>
<dbReference type="GO" id="GO:0005737">
    <property type="term" value="C:cytoplasm"/>
    <property type="evidence" value="ECO:0007669"/>
    <property type="project" value="TreeGrafter"/>
</dbReference>
<gene>
    <name evidence="3" type="ORF">BD289DRAFT_480308</name>
</gene>
<dbReference type="PANTHER" id="PTHR32440:SF0">
    <property type="entry name" value="PHOSPHATASE DCR2-RELATED"/>
    <property type="match status" value="1"/>
</dbReference>
<dbReference type="AlphaFoldDB" id="A0A2T3AG15"/>
<dbReference type="Gene3D" id="3.60.21.10">
    <property type="match status" value="1"/>
</dbReference>
<dbReference type="FunFam" id="3.60.21.10:FF:000054">
    <property type="entry name" value="DCR2p Phosphoesterase"/>
    <property type="match status" value="1"/>
</dbReference>
<dbReference type="CDD" id="cd07383">
    <property type="entry name" value="MPP_Dcr2"/>
    <property type="match status" value="1"/>
</dbReference>
<dbReference type="PANTHER" id="PTHR32440">
    <property type="entry name" value="PHOSPHATASE DCR2-RELATED-RELATED"/>
    <property type="match status" value="1"/>
</dbReference>
<dbReference type="SUPFAM" id="SSF56300">
    <property type="entry name" value="Metallo-dependent phosphatases"/>
    <property type="match status" value="1"/>
</dbReference>
<keyword evidence="1" id="KW-0812">Transmembrane</keyword>
<feature type="transmembrane region" description="Helical" evidence="1">
    <location>
        <begin position="9"/>
        <end position="26"/>
    </location>
</feature>
<accession>A0A2T3AG15</accession>
<dbReference type="Pfam" id="PF00149">
    <property type="entry name" value="Metallophos"/>
    <property type="match status" value="1"/>
</dbReference>
<feature type="domain" description="Calcineurin-like phosphoesterase" evidence="2">
    <location>
        <begin position="219"/>
        <end position="471"/>
    </location>
</feature>
<evidence type="ECO:0000313" key="3">
    <source>
        <dbReference type="EMBL" id="PSR97138.1"/>
    </source>
</evidence>
<keyword evidence="4" id="KW-1185">Reference proteome</keyword>
<dbReference type="FunCoup" id="A0A2T3AG15">
    <property type="interactions" value="55"/>
</dbReference>
<proteinExistence type="predicted"/>
<dbReference type="EMBL" id="KZ678394">
    <property type="protein sequence ID" value="PSR97138.1"/>
    <property type="molecule type" value="Genomic_DNA"/>
</dbReference>
<name>A0A2T3AG15_9PEZI</name>
<keyword evidence="1" id="KW-1133">Transmembrane helix</keyword>